<dbReference type="AlphaFoldDB" id="A0ABD0Z9X4"/>
<dbReference type="Pfam" id="PF00646">
    <property type="entry name" value="F-box"/>
    <property type="match status" value="1"/>
</dbReference>
<dbReference type="SMART" id="SM00256">
    <property type="entry name" value="FBOX"/>
    <property type="match status" value="1"/>
</dbReference>
<proteinExistence type="predicted"/>
<dbReference type="PANTHER" id="PTHR45463">
    <property type="entry name" value="OS09G0392200 PROTEIN"/>
    <property type="match status" value="1"/>
</dbReference>
<evidence type="ECO:0000256" key="1">
    <source>
        <dbReference type="SAM" id="MobiDB-lite"/>
    </source>
</evidence>
<dbReference type="CDD" id="cd09917">
    <property type="entry name" value="F-box_SF"/>
    <property type="match status" value="1"/>
</dbReference>
<dbReference type="EMBL" id="JBANAX010000851">
    <property type="protein sequence ID" value="KAL1191482.1"/>
    <property type="molecule type" value="Genomic_DNA"/>
</dbReference>
<feature type="domain" description="F-box" evidence="2">
    <location>
        <begin position="30"/>
        <end position="85"/>
    </location>
</feature>
<accession>A0ABD0Z9X4</accession>
<dbReference type="Gene3D" id="1.20.1280.50">
    <property type="match status" value="1"/>
</dbReference>
<feature type="compositionally biased region" description="Basic residues" evidence="1">
    <location>
        <begin position="1"/>
        <end position="24"/>
    </location>
</feature>
<evidence type="ECO:0000313" key="4">
    <source>
        <dbReference type="Proteomes" id="UP001558713"/>
    </source>
</evidence>
<dbReference type="Proteomes" id="UP001558713">
    <property type="component" value="Unassembled WGS sequence"/>
</dbReference>
<sequence>MAFRRRWKLGSSNKKTKNKKKRSKIGKEKDQTFLDLPSDLLQLVISRLPLKDNIRASAVCKAWHEACVSLRVVDTSPWLINFSKTEDSYSYELYDPSMQKSHILVS</sequence>
<organism evidence="3 4">
    <name type="scientific">Cardamine amara subsp. amara</name>
    <dbReference type="NCBI Taxonomy" id="228776"/>
    <lineage>
        <taxon>Eukaryota</taxon>
        <taxon>Viridiplantae</taxon>
        <taxon>Streptophyta</taxon>
        <taxon>Embryophyta</taxon>
        <taxon>Tracheophyta</taxon>
        <taxon>Spermatophyta</taxon>
        <taxon>Magnoliopsida</taxon>
        <taxon>eudicotyledons</taxon>
        <taxon>Gunneridae</taxon>
        <taxon>Pentapetalae</taxon>
        <taxon>rosids</taxon>
        <taxon>malvids</taxon>
        <taxon>Brassicales</taxon>
        <taxon>Brassicaceae</taxon>
        <taxon>Cardamineae</taxon>
        <taxon>Cardamine</taxon>
    </lineage>
</organism>
<gene>
    <name evidence="3" type="ORF">V5N11_002308</name>
</gene>
<evidence type="ECO:0000259" key="2">
    <source>
        <dbReference type="PROSITE" id="PS50181"/>
    </source>
</evidence>
<protein>
    <submittedName>
        <fullName evidence="3">F-box protein</fullName>
    </submittedName>
</protein>
<name>A0ABD0Z9X4_CARAN</name>
<reference evidence="3 4" key="1">
    <citation type="submission" date="2024-04" db="EMBL/GenBank/DDBJ databases">
        <title>Genome assembly C_amara_ONT_v2.</title>
        <authorList>
            <person name="Yant L."/>
            <person name="Moore C."/>
            <person name="Slenker M."/>
        </authorList>
    </citation>
    <scope>NUCLEOTIDE SEQUENCE [LARGE SCALE GENOMIC DNA]</scope>
    <source>
        <tissue evidence="3">Leaf</tissue>
    </source>
</reference>
<feature type="region of interest" description="Disordered" evidence="1">
    <location>
        <begin position="1"/>
        <end position="29"/>
    </location>
</feature>
<dbReference type="InterPro" id="IPR036047">
    <property type="entry name" value="F-box-like_dom_sf"/>
</dbReference>
<comment type="caution">
    <text evidence="3">The sequence shown here is derived from an EMBL/GenBank/DDBJ whole genome shotgun (WGS) entry which is preliminary data.</text>
</comment>
<evidence type="ECO:0000313" key="3">
    <source>
        <dbReference type="EMBL" id="KAL1191482.1"/>
    </source>
</evidence>
<dbReference type="PROSITE" id="PS50181">
    <property type="entry name" value="FBOX"/>
    <property type="match status" value="1"/>
</dbReference>
<dbReference type="SUPFAM" id="SSF81383">
    <property type="entry name" value="F-box domain"/>
    <property type="match status" value="1"/>
</dbReference>
<dbReference type="InterPro" id="IPR001810">
    <property type="entry name" value="F-box_dom"/>
</dbReference>
<dbReference type="PANTHER" id="PTHR45463:SF4">
    <property type="entry name" value="REGULATION PROTEIN, PUTATIVE-RELATED"/>
    <property type="match status" value="1"/>
</dbReference>
<keyword evidence="4" id="KW-1185">Reference proteome</keyword>